<name>A0A9P9IML2_9HYPO</name>
<sequence length="184" mass="20328">MWSSKKVPSWVNDIIKSAVAEWTKGLGKTLAVQWVSAIGASDIRMSFRTDLPSWSCVGARARLYEESKPTMNFNFGGWKDSKAVCSQACLRQETGFSSVWPCPGPHAILSQWPLPCKAGELEKVCGSYYASMLESEKGCESLRDIQSIMRYDFPAALTSNSTDFLQGGRVVDNEALALVRSLYP</sequence>
<dbReference type="EMBL" id="JAGMUV010000021">
    <property type="protein sequence ID" value="KAH7124714.1"/>
    <property type="molecule type" value="Genomic_DNA"/>
</dbReference>
<organism evidence="1 2">
    <name type="scientific">Dactylonectria macrodidyma</name>
    <dbReference type="NCBI Taxonomy" id="307937"/>
    <lineage>
        <taxon>Eukaryota</taxon>
        <taxon>Fungi</taxon>
        <taxon>Dikarya</taxon>
        <taxon>Ascomycota</taxon>
        <taxon>Pezizomycotina</taxon>
        <taxon>Sordariomycetes</taxon>
        <taxon>Hypocreomycetidae</taxon>
        <taxon>Hypocreales</taxon>
        <taxon>Nectriaceae</taxon>
        <taxon>Dactylonectria</taxon>
    </lineage>
</organism>
<comment type="caution">
    <text evidence="1">The sequence shown here is derived from an EMBL/GenBank/DDBJ whole genome shotgun (WGS) entry which is preliminary data.</text>
</comment>
<evidence type="ECO:0000313" key="2">
    <source>
        <dbReference type="Proteomes" id="UP000738349"/>
    </source>
</evidence>
<dbReference type="OrthoDB" id="291007at2759"/>
<reference evidence="1" key="1">
    <citation type="journal article" date="2021" name="Nat. Commun.">
        <title>Genetic determinants of endophytism in the Arabidopsis root mycobiome.</title>
        <authorList>
            <person name="Mesny F."/>
            <person name="Miyauchi S."/>
            <person name="Thiergart T."/>
            <person name="Pickel B."/>
            <person name="Atanasova L."/>
            <person name="Karlsson M."/>
            <person name="Huettel B."/>
            <person name="Barry K.W."/>
            <person name="Haridas S."/>
            <person name="Chen C."/>
            <person name="Bauer D."/>
            <person name="Andreopoulos W."/>
            <person name="Pangilinan J."/>
            <person name="LaButti K."/>
            <person name="Riley R."/>
            <person name="Lipzen A."/>
            <person name="Clum A."/>
            <person name="Drula E."/>
            <person name="Henrissat B."/>
            <person name="Kohler A."/>
            <person name="Grigoriev I.V."/>
            <person name="Martin F.M."/>
            <person name="Hacquard S."/>
        </authorList>
    </citation>
    <scope>NUCLEOTIDE SEQUENCE</scope>
    <source>
        <strain evidence="1">MPI-CAGE-AT-0147</strain>
    </source>
</reference>
<proteinExistence type="predicted"/>
<protein>
    <submittedName>
        <fullName evidence="1">Uncharacterized protein</fullName>
    </submittedName>
</protein>
<accession>A0A9P9IML2</accession>
<evidence type="ECO:0000313" key="1">
    <source>
        <dbReference type="EMBL" id="KAH7124714.1"/>
    </source>
</evidence>
<dbReference type="Proteomes" id="UP000738349">
    <property type="component" value="Unassembled WGS sequence"/>
</dbReference>
<keyword evidence="2" id="KW-1185">Reference proteome</keyword>
<dbReference type="AlphaFoldDB" id="A0A9P9IML2"/>
<gene>
    <name evidence="1" type="ORF">EDB81DRAFT_890160</name>
</gene>